<dbReference type="SUPFAM" id="SSF56219">
    <property type="entry name" value="DNase I-like"/>
    <property type="match status" value="1"/>
</dbReference>
<dbReference type="Pfam" id="PF03372">
    <property type="entry name" value="Exo_endo_phos"/>
    <property type="match status" value="1"/>
</dbReference>
<dbReference type="PANTHER" id="PTHR35218:SF9">
    <property type="entry name" value="ENDONUCLEASE_EXONUCLEASE_PHOSPHATASE DOMAIN-CONTAINING PROTEIN"/>
    <property type="match status" value="1"/>
</dbReference>
<keyword evidence="3" id="KW-1185">Reference proteome</keyword>
<dbReference type="GO" id="GO:0003824">
    <property type="term" value="F:catalytic activity"/>
    <property type="evidence" value="ECO:0007669"/>
    <property type="project" value="InterPro"/>
</dbReference>
<dbReference type="PANTHER" id="PTHR35218">
    <property type="entry name" value="RNASE H DOMAIN-CONTAINING PROTEIN"/>
    <property type="match status" value="1"/>
</dbReference>
<evidence type="ECO:0000259" key="1">
    <source>
        <dbReference type="Pfam" id="PF03372"/>
    </source>
</evidence>
<dbReference type="Proteomes" id="UP001165190">
    <property type="component" value="Unassembled WGS sequence"/>
</dbReference>
<organism evidence="2 3">
    <name type="scientific">Hibiscus trionum</name>
    <name type="common">Flower of an hour</name>
    <dbReference type="NCBI Taxonomy" id="183268"/>
    <lineage>
        <taxon>Eukaryota</taxon>
        <taxon>Viridiplantae</taxon>
        <taxon>Streptophyta</taxon>
        <taxon>Embryophyta</taxon>
        <taxon>Tracheophyta</taxon>
        <taxon>Spermatophyta</taxon>
        <taxon>Magnoliopsida</taxon>
        <taxon>eudicotyledons</taxon>
        <taxon>Gunneridae</taxon>
        <taxon>Pentapetalae</taxon>
        <taxon>rosids</taxon>
        <taxon>malvids</taxon>
        <taxon>Malvales</taxon>
        <taxon>Malvaceae</taxon>
        <taxon>Malvoideae</taxon>
        <taxon>Hibiscus</taxon>
    </lineage>
</organism>
<evidence type="ECO:0000313" key="3">
    <source>
        <dbReference type="Proteomes" id="UP001165190"/>
    </source>
</evidence>
<dbReference type="InterPro" id="IPR036691">
    <property type="entry name" value="Endo/exonu/phosph_ase_sf"/>
</dbReference>
<dbReference type="Gene3D" id="3.60.10.10">
    <property type="entry name" value="Endonuclease/exonuclease/phosphatase"/>
    <property type="match status" value="1"/>
</dbReference>
<protein>
    <recommendedName>
        <fullName evidence="1">Endonuclease/exonuclease/phosphatase domain-containing protein</fullName>
    </recommendedName>
</protein>
<dbReference type="InterPro" id="IPR005135">
    <property type="entry name" value="Endo/exonuclease/phosphatase"/>
</dbReference>
<dbReference type="OrthoDB" id="1001431at2759"/>
<reference evidence="2" key="1">
    <citation type="submission" date="2023-05" db="EMBL/GenBank/DDBJ databases">
        <title>Genome and transcriptome analyses reveal genes involved in the formation of fine ridges on petal epidermal cells in Hibiscus trionum.</title>
        <authorList>
            <person name="Koshimizu S."/>
            <person name="Masuda S."/>
            <person name="Ishii T."/>
            <person name="Shirasu K."/>
            <person name="Hoshino A."/>
            <person name="Arita M."/>
        </authorList>
    </citation>
    <scope>NUCLEOTIDE SEQUENCE</scope>
    <source>
        <strain evidence="2">Hamamatsu line</strain>
    </source>
</reference>
<comment type="caution">
    <text evidence="2">The sequence shown here is derived from an EMBL/GenBank/DDBJ whole genome shotgun (WGS) entry which is preliminary data.</text>
</comment>
<accession>A0A9W7GZ35</accession>
<evidence type="ECO:0000313" key="2">
    <source>
        <dbReference type="EMBL" id="GMI68129.1"/>
    </source>
</evidence>
<dbReference type="EMBL" id="BSYR01000006">
    <property type="protein sequence ID" value="GMI68129.1"/>
    <property type="molecule type" value="Genomic_DNA"/>
</dbReference>
<name>A0A9W7GZ35_HIBTR</name>
<gene>
    <name evidence="2" type="ORF">HRI_000482200</name>
</gene>
<sequence length="343" mass="39579">MDISIFSWNVQGCGHRRFIPTAKQFIRDYKPDIVLMVEPRVSGSRAERFIAAMGFPHSHRVEAVGFAGGIWLAWWDTVDLDIILNHFQFVHFRVTVKRTGVSFLSTAVYGSPCSTKRNRLWSNLRRLATNIRSPWVLFGDFNATLLDSDRKGYAASSKPSIAFKNLLYDHGLRDMGYSGPDFTWTRGNAFVRLDRFVCNSYWDSEFPDSHVEHLLRFGSDHHPILLSVGAPMRHHRPSSFRYFAGWQQHPDFTHLIRENWHPSNSMTEALSNLAKVSEAWNKTVFGSIGARKRNIMARLHGVQKALSTRASAFLRRLEADLLCELEHWLDQEELMWKQKSRAD</sequence>
<dbReference type="AlphaFoldDB" id="A0A9W7GZ35"/>
<proteinExistence type="predicted"/>
<feature type="domain" description="Endonuclease/exonuclease/phosphatase" evidence="1">
    <location>
        <begin position="7"/>
        <end position="221"/>
    </location>
</feature>